<comment type="caution">
    <text evidence="1">The sequence shown here is derived from an EMBL/GenBank/DDBJ whole genome shotgun (WGS) entry which is preliminary data.</text>
</comment>
<reference evidence="1" key="1">
    <citation type="submission" date="2022-11" db="EMBL/GenBank/DDBJ databases">
        <title>Genome Sequence of Nemania bipapillata.</title>
        <authorList>
            <person name="Buettner E."/>
        </authorList>
    </citation>
    <scope>NUCLEOTIDE SEQUENCE</scope>
    <source>
        <strain evidence="1">CP14</strain>
    </source>
</reference>
<dbReference type="EMBL" id="JAPESX010000471">
    <property type="protein sequence ID" value="KAJ8121136.1"/>
    <property type="molecule type" value="Genomic_DNA"/>
</dbReference>
<protein>
    <submittedName>
        <fullName evidence="1">Uncharacterized protein</fullName>
    </submittedName>
</protein>
<name>A0ACC2J112_9PEZI</name>
<organism evidence="1 2">
    <name type="scientific">Nemania bipapillata</name>
    <dbReference type="NCBI Taxonomy" id="110536"/>
    <lineage>
        <taxon>Eukaryota</taxon>
        <taxon>Fungi</taxon>
        <taxon>Dikarya</taxon>
        <taxon>Ascomycota</taxon>
        <taxon>Pezizomycotina</taxon>
        <taxon>Sordariomycetes</taxon>
        <taxon>Xylariomycetidae</taxon>
        <taxon>Xylariales</taxon>
        <taxon>Xylariaceae</taxon>
        <taxon>Nemania</taxon>
    </lineage>
</organism>
<gene>
    <name evidence="1" type="ORF">ONZ43_g2337</name>
</gene>
<proteinExistence type="predicted"/>
<evidence type="ECO:0000313" key="1">
    <source>
        <dbReference type="EMBL" id="KAJ8121136.1"/>
    </source>
</evidence>
<sequence length="74" mass="8312">MHGALDAARAWHCGAVHLWNPTLDVRGLIARCGLAHKFVDREVDSIPSMMWYGPEKAAGKNAVDWIANEKYCWC</sequence>
<accession>A0ACC2J112</accession>
<evidence type="ECO:0000313" key="2">
    <source>
        <dbReference type="Proteomes" id="UP001153334"/>
    </source>
</evidence>
<dbReference type="Proteomes" id="UP001153334">
    <property type="component" value="Unassembled WGS sequence"/>
</dbReference>
<keyword evidence="2" id="KW-1185">Reference proteome</keyword>